<dbReference type="EMBL" id="VSSQ01098271">
    <property type="protein sequence ID" value="MPN41308.1"/>
    <property type="molecule type" value="Genomic_DNA"/>
</dbReference>
<gene>
    <name evidence="1" type="ORF">SDC9_188851</name>
</gene>
<comment type="caution">
    <text evidence="1">The sequence shown here is derived from an EMBL/GenBank/DDBJ whole genome shotgun (WGS) entry which is preliminary data.</text>
</comment>
<reference evidence="1" key="1">
    <citation type="submission" date="2019-08" db="EMBL/GenBank/DDBJ databases">
        <authorList>
            <person name="Kucharzyk K."/>
            <person name="Murdoch R.W."/>
            <person name="Higgins S."/>
            <person name="Loffler F."/>
        </authorList>
    </citation>
    <scope>NUCLEOTIDE SEQUENCE</scope>
</reference>
<accession>A0A645HQH2</accession>
<evidence type="ECO:0000313" key="1">
    <source>
        <dbReference type="EMBL" id="MPN41308.1"/>
    </source>
</evidence>
<proteinExistence type="predicted"/>
<organism evidence="1">
    <name type="scientific">bioreactor metagenome</name>
    <dbReference type="NCBI Taxonomy" id="1076179"/>
    <lineage>
        <taxon>unclassified sequences</taxon>
        <taxon>metagenomes</taxon>
        <taxon>ecological metagenomes</taxon>
    </lineage>
</organism>
<sequence>MLPELLAHIPVQADVMEEIVALEDAVMLDHPVVGFAHKGLENRGGNVGVVEGPEGIANVMQQGAHHILLVAAVAQRARGGLQGVGIAVHRKAAIVALQQPQMGHHPVGQTLCELCKLAADHLPVFTRAVLHAQKIRPCIHAMSFVGYGRCTVGRWQGLSCQGHDMQPLP</sequence>
<protein>
    <submittedName>
        <fullName evidence="1">Uncharacterized protein</fullName>
    </submittedName>
</protein>
<name>A0A645HQH2_9ZZZZ</name>
<dbReference type="AlphaFoldDB" id="A0A645HQH2"/>